<name>A0A5C6DJP9_9BACT</name>
<evidence type="ECO:0000313" key="3">
    <source>
        <dbReference type="Proteomes" id="UP000319143"/>
    </source>
</evidence>
<sequence>MALPVGRAGLTFRVVVPDVSLSSAVGRVIRSKAFGGADARGDRLEPDDGQEPAGE</sequence>
<organism evidence="2 3">
    <name type="scientific">Novipirellula artificiosorum</name>
    <dbReference type="NCBI Taxonomy" id="2528016"/>
    <lineage>
        <taxon>Bacteria</taxon>
        <taxon>Pseudomonadati</taxon>
        <taxon>Planctomycetota</taxon>
        <taxon>Planctomycetia</taxon>
        <taxon>Pirellulales</taxon>
        <taxon>Pirellulaceae</taxon>
        <taxon>Novipirellula</taxon>
    </lineage>
</organism>
<accession>A0A5C6DJP9</accession>
<evidence type="ECO:0000256" key="1">
    <source>
        <dbReference type="SAM" id="MobiDB-lite"/>
    </source>
</evidence>
<gene>
    <name evidence="2" type="ORF">Poly41_42800</name>
</gene>
<evidence type="ECO:0000313" key="2">
    <source>
        <dbReference type="EMBL" id="TWU35136.1"/>
    </source>
</evidence>
<dbReference type="AlphaFoldDB" id="A0A5C6DJP9"/>
<dbReference type="Proteomes" id="UP000319143">
    <property type="component" value="Unassembled WGS sequence"/>
</dbReference>
<reference evidence="2 3" key="1">
    <citation type="submission" date="2019-02" db="EMBL/GenBank/DDBJ databases">
        <title>Deep-cultivation of Planctomycetes and their phenomic and genomic characterization uncovers novel biology.</title>
        <authorList>
            <person name="Wiegand S."/>
            <person name="Jogler M."/>
            <person name="Boedeker C."/>
            <person name="Pinto D."/>
            <person name="Vollmers J."/>
            <person name="Rivas-Marin E."/>
            <person name="Kohn T."/>
            <person name="Peeters S.H."/>
            <person name="Heuer A."/>
            <person name="Rast P."/>
            <person name="Oberbeckmann S."/>
            <person name="Bunk B."/>
            <person name="Jeske O."/>
            <person name="Meyerdierks A."/>
            <person name="Storesund J.E."/>
            <person name="Kallscheuer N."/>
            <person name="Luecker S."/>
            <person name="Lage O.M."/>
            <person name="Pohl T."/>
            <person name="Merkel B.J."/>
            <person name="Hornburger P."/>
            <person name="Mueller R.-W."/>
            <person name="Bruemmer F."/>
            <person name="Labrenz M."/>
            <person name="Spormann A.M."/>
            <person name="Op Den Camp H."/>
            <person name="Overmann J."/>
            <person name="Amann R."/>
            <person name="Jetten M.S.M."/>
            <person name="Mascher T."/>
            <person name="Medema M.H."/>
            <person name="Devos D.P."/>
            <person name="Kaster A.-K."/>
            <person name="Ovreas L."/>
            <person name="Rohde M."/>
            <person name="Galperin M.Y."/>
            <person name="Jogler C."/>
        </authorList>
    </citation>
    <scope>NUCLEOTIDE SEQUENCE [LARGE SCALE GENOMIC DNA]</scope>
    <source>
        <strain evidence="2 3">Poly41</strain>
    </source>
</reference>
<proteinExistence type="predicted"/>
<feature type="region of interest" description="Disordered" evidence="1">
    <location>
        <begin position="36"/>
        <end position="55"/>
    </location>
</feature>
<protein>
    <submittedName>
        <fullName evidence="2">Uncharacterized protein</fullName>
    </submittedName>
</protein>
<comment type="caution">
    <text evidence="2">The sequence shown here is derived from an EMBL/GenBank/DDBJ whole genome shotgun (WGS) entry which is preliminary data.</text>
</comment>
<dbReference type="EMBL" id="SJPV01000007">
    <property type="protein sequence ID" value="TWU35136.1"/>
    <property type="molecule type" value="Genomic_DNA"/>
</dbReference>
<keyword evidence="3" id="KW-1185">Reference proteome</keyword>